<dbReference type="OrthoDB" id="10404077at2759"/>
<gene>
    <name evidence="1" type="ORF">T02_7726</name>
</gene>
<evidence type="ECO:0000313" key="1">
    <source>
        <dbReference type="EMBL" id="KRZ49073.1"/>
    </source>
</evidence>
<keyword evidence="2" id="KW-1185">Reference proteome</keyword>
<dbReference type="AlphaFoldDB" id="A0A0V1KPN8"/>
<name>A0A0V1KPN8_9BILA</name>
<protein>
    <submittedName>
        <fullName evidence="1">Uncharacterized protein</fullName>
    </submittedName>
</protein>
<evidence type="ECO:0000313" key="2">
    <source>
        <dbReference type="Proteomes" id="UP000054721"/>
    </source>
</evidence>
<dbReference type="Proteomes" id="UP000054721">
    <property type="component" value="Unassembled WGS sequence"/>
</dbReference>
<dbReference type="EMBL" id="JYDW01000338">
    <property type="protein sequence ID" value="KRZ49073.1"/>
    <property type="molecule type" value="Genomic_DNA"/>
</dbReference>
<reference evidence="1 2" key="1">
    <citation type="submission" date="2015-05" db="EMBL/GenBank/DDBJ databases">
        <title>Evolution of Trichinella species and genotypes.</title>
        <authorList>
            <person name="Korhonen P.K."/>
            <person name="Edoardo P."/>
            <person name="Giuseppe L.R."/>
            <person name="Gasser R.B."/>
        </authorList>
    </citation>
    <scope>NUCLEOTIDE SEQUENCE [LARGE SCALE GENOMIC DNA]</scope>
    <source>
        <strain evidence="1">ISS10</strain>
    </source>
</reference>
<comment type="caution">
    <text evidence="1">The sequence shown here is derived from an EMBL/GenBank/DDBJ whole genome shotgun (WGS) entry which is preliminary data.</text>
</comment>
<accession>A0A0V1KPN8</accession>
<organism evidence="1 2">
    <name type="scientific">Trichinella nativa</name>
    <dbReference type="NCBI Taxonomy" id="6335"/>
    <lineage>
        <taxon>Eukaryota</taxon>
        <taxon>Metazoa</taxon>
        <taxon>Ecdysozoa</taxon>
        <taxon>Nematoda</taxon>
        <taxon>Enoplea</taxon>
        <taxon>Dorylaimia</taxon>
        <taxon>Trichinellida</taxon>
        <taxon>Trichinellidae</taxon>
        <taxon>Trichinella</taxon>
    </lineage>
</organism>
<proteinExistence type="predicted"/>
<sequence>MNNAESKDVKNQRKTAAIHLNENQSLTSFDTCMMFIDVQIVPNALIKYFSACALSRNCFRYLNDIMHALHSTSSNTERTAYDSSTEHFCRQCGHYCTECIVEMLVE</sequence>